<feature type="signal peptide" evidence="1">
    <location>
        <begin position="1"/>
        <end position="21"/>
    </location>
</feature>
<keyword evidence="3" id="KW-1185">Reference proteome</keyword>
<keyword evidence="2" id="KW-0449">Lipoprotein</keyword>
<dbReference type="Gene3D" id="3.30.110.170">
    <property type="entry name" value="Protein of unknown function (DUF541), domain 1"/>
    <property type="match status" value="1"/>
</dbReference>
<name>A0A919IYV9_9ACTN</name>
<comment type="caution">
    <text evidence="2">The sequence shown here is derived from an EMBL/GenBank/DDBJ whole genome shotgun (WGS) entry which is preliminary data.</text>
</comment>
<dbReference type="AlphaFoldDB" id="A0A919IYV9"/>
<dbReference type="PANTHER" id="PTHR34387:SF1">
    <property type="entry name" value="PERIPLASMIC IMMUNOGENIC PROTEIN"/>
    <property type="match status" value="1"/>
</dbReference>
<keyword evidence="1" id="KW-0732">Signal</keyword>
<evidence type="ECO:0000313" key="2">
    <source>
        <dbReference type="EMBL" id="GIE10970.1"/>
    </source>
</evidence>
<dbReference type="EMBL" id="BOMM01000022">
    <property type="protein sequence ID" value="GIE10970.1"/>
    <property type="molecule type" value="Genomic_DNA"/>
</dbReference>
<evidence type="ECO:0000256" key="1">
    <source>
        <dbReference type="SAM" id="SignalP"/>
    </source>
</evidence>
<dbReference type="InterPro" id="IPR007497">
    <property type="entry name" value="SIMPL/DUF541"/>
</dbReference>
<dbReference type="InterPro" id="IPR052022">
    <property type="entry name" value="26kDa_periplasmic_antigen"/>
</dbReference>
<dbReference type="GO" id="GO:0006974">
    <property type="term" value="P:DNA damage response"/>
    <property type="evidence" value="ECO:0007669"/>
    <property type="project" value="TreeGrafter"/>
</dbReference>
<evidence type="ECO:0000313" key="3">
    <source>
        <dbReference type="Proteomes" id="UP000598174"/>
    </source>
</evidence>
<dbReference type="PANTHER" id="PTHR34387">
    <property type="entry name" value="SLR1258 PROTEIN"/>
    <property type="match status" value="1"/>
</dbReference>
<proteinExistence type="predicted"/>
<gene>
    <name evidence="2" type="ORF">Afe05nite_28100</name>
</gene>
<accession>A0A919IYV9</accession>
<dbReference type="Pfam" id="PF04402">
    <property type="entry name" value="SIMPL"/>
    <property type="match status" value="1"/>
</dbReference>
<dbReference type="RefSeq" id="WP_203817517.1">
    <property type="nucleotide sequence ID" value="NZ_BAAABP010000039.1"/>
</dbReference>
<dbReference type="Gene3D" id="3.30.70.2970">
    <property type="entry name" value="Protein of unknown function (DUF541), domain 2"/>
    <property type="match status" value="1"/>
</dbReference>
<reference evidence="2" key="1">
    <citation type="submission" date="2021-01" db="EMBL/GenBank/DDBJ databases">
        <title>Whole genome shotgun sequence of Actinoplanes ferrugineus NBRC 15555.</title>
        <authorList>
            <person name="Komaki H."/>
            <person name="Tamura T."/>
        </authorList>
    </citation>
    <scope>NUCLEOTIDE SEQUENCE</scope>
    <source>
        <strain evidence="2">NBRC 15555</strain>
    </source>
</reference>
<feature type="chain" id="PRO_5039388191" evidence="1">
    <location>
        <begin position="22"/>
        <end position="231"/>
    </location>
</feature>
<dbReference type="Proteomes" id="UP000598174">
    <property type="component" value="Unassembled WGS sequence"/>
</dbReference>
<organism evidence="2 3">
    <name type="scientific">Paractinoplanes ferrugineus</name>
    <dbReference type="NCBI Taxonomy" id="113564"/>
    <lineage>
        <taxon>Bacteria</taxon>
        <taxon>Bacillati</taxon>
        <taxon>Actinomycetota</taxon>
        <taxon>Actinomycetes</taxon>
        <taxon>Micromonosporales</taxon>
        <taxon>Micromonosporaceae</taxon>
        <taxon>Paractinoplanes</taxon>
    </lineage>
</organism>
<protein>
    <submittedName>
        <fullName evidence="2">Conserved lipoprotein LpqG</fullName>
    </submittedName>
</protein>
<sequence length="231" mass="23918">MNWSRVGAPVLALCLSLPVGAQPANAADPRDSVVVTGRGEVFGTPDMMSADFAVETDAATVGAALKTSATAATRMRNALVEAGIARTDLQTSNVSITSRTNDDRKIIGYTVNQGLTAKIRNLPKAGAILSAAVAAGGDAARLNGVSFTIEKNTALLAEARGKAFADARGKAELYAKQAGRQLGQVVRVNEAEPGYFVPGAQDGLAAAGSRFVVEPGQQRMAATVTVEWAFR</sequence>